<organism evidence="1 2">
    <name type="scientific">Pleuronectes platessa</name>
    <name type="common">European plaice</name>
    <dbReference type="NCBI Taxonomy" id="8262"/>
    <lineage>
        <taxon>Eukaryota</taxon>
        <taxon>Metazoa</taxon>
        <taxon>Chordata</taxon>
        <taxon>Craniata</taxon>
        <taxon>Vertebrata</taxon>
        <taxon>Euteleostomi</taxon>
        <taxon>Actinopterygii</taxon>
        <taxon>Neopterygii</taxon>
        <taxon>Teleostei</taxon>
        <taxon>Neoteleostei</taxon>
        <taxon>Acanthomorphata</taxon>
        <taxon>Carangaria</taxon>
        <taxon>Pleuronectiformes</taxon>
        <taxon>Pleuronectoidei</taxon>
        <taxon>Pleuronectidae</taxon>
        <taxon>Pleuronectes</taxon>
    </lineage>
</organism>
<evidence type="ECO:0000313" key="2">
    <source>
        <dbReference type="Proteomes" id="UP001153269"/>
    </source>
</evidence>
<reference evidence="1" key="1">
    <citation type="submission" date="2020-03" db="EMBL/GenBank/DDBJ databases">
        <authorList>
            <person name="Weist P."/>
        </authorList>
    </citation>
    <scope>NUCLEOTIDE SEQUENCE</scope>
</reference>
<protein>
    <submittedName>
        <fullName evidence="1">Uncharacterized protein</fullName>
    </submittedName>
</protein>
<name>A0A9N7YBD5_PLEPL</name>
<keyword evidence="2" id="KW-1185">Reference proteome</keyword>
<evidence type="ECO:0000313" key="1">
    <source>
        <dbReference type="EMBL" id="CAB1418144.1"/>
    </source>
</evidence>
<proteinExistence type="predicted"/>
<dbReference type="AlphaFoldDB" id="A0A9N7YBD5"/>
<comment type="caution">
    <text evidence="1">The sequence shown here is derived from an EMBL/GenBank/DDBJ whole genome shotgun (WGS) entry which is preliminary data.</text>
</comment>
<dbReference type="EMBL" id="CADEAL010000307">
    <property type="protein sequence ID" value="CAB1418144.1"/>
    <property type="molecule type" value="Genomic_DNA"/>
</dbReference>
<gene>
    <name evidence="1" type="ORF">PLEPLA_LOCUS5966</name>
</gene>
<dbReference type="Proteomes" id="UP001153269">
    <property type="component" value="Unassembled WGS sequence"/>
</dbReference>
<sequence length="99" mass="11325">MCSSGVPIYGPRAMQWVWTHSQALIRSDRWKRRQNARGQCEASPWPKLRCGVWAHRELLLERHPIISSGCSQVMSGAKECGRGLRTLHQPLFAFTHLKS</sequence>
<accession>A0A9N7YBD5</accession>